<evidence type="ECO:0000256" key="1">
    <source>
        <dbReference type="ARBA" id="ARBA00022630"/>
    </source>
</evidence>
<dbReference type="CDD" id="cd02136">
    <property type="entry name" value="PnbA_NfnB-like"/>
    <property type="match status" value="1"/>
</dbReference>
<dbReference type="Gene3D" id="3.40.109.10">
    <property type="entry name" value="NADH Oxidase"/>
    <property type="match status" value="1"/>
</dbReference>
<keyword evidence="2" id="KW-0288">FMN</keyword>
<keyword evidence="3" id="KW-0560">Oxidoreductase</keyword>
<evidence type="ECO:0000259" key="4">
    <source>
        <dbReference type="Pfam" id="PF00881"/>
    </source>
</evidence>
<dbReference type="InterPro" id="IPR029479">
    <property type="entry name" value="Nitroreductase"/>
</dbReference>
<accession>A0A2N0BNW7</accession>
<dbReference type="PANTHER" id="PTHR23026:SF90">
    <property type="entry name" value="IODOTYROSINE DEIODINASE 1"/>
    <property type="match status" value="1"/>
</dbReference>
<dbReference type="GO" id="GO:0016491">
    <property type="term" value="F:oxidoreductase activity"/>
    <property type="evidence" value="ECO:0007669"/>
    <property type="project" value="UniProtKB-KW"/>
</dbReference>
<proteinExistence type="predicted"/>
<dbReference type="PANTHER" id="PTHR23026">
    <property type="entry name" value="NADPH NITROREDUCTASE"/>
    <property type="match status" value="1"/>
</dbReference>
<dbReference type="InterPro" id="IPR050627">
    <property type="entry name" value="Nitroreductase/BluB"/>
</dbReference>
<dbReference type="Proteomes" id="UP000232122">
    <property type="component" value="Unassembled WGS sequence"/>
</dbReference>
<name>A0A2N0B8Z2_9LEPT</name>
<evidence type="ECO:0000313" key="6">
    <source>
        <dbReference type="EMBL" id="PJZ92996.1"/>
    </source>
</evidence>
<accession>A0A2N0B8Z2</accession>
<reference evidence="5 7" key="2">
    <citation type="journal article" date="2018" name="Microb. Genom.">
        <title>Deciphering the unexplored Leptospira diversity from soils uncovers genomic evolution to virulence.</title>
        <authorList>
            <person name="Thibeaux R."/>
            <person name="Iraola G."/>
            <person name="Ferres I."/>
            <person name="Bierque E."/>
            <person name="Girault D."/>
            <person name="Soupe-Gilbert M.E."/>
            <person name="Picardeau M."/>
            <person name="Goarant C."/>
        </authorList>
    </citation>
    <scope>NUCLEOTIDE SEQUENCE [LARGE SCALE GENOMIC DNA]</scope>
    <source>
        <strain evidence="5 7">ATI7-C-A5</strain>
    </source>
</reference>
<keyword evidence="7" id="KW-1185">Reference proteome</keyword>
<organism evidence="6">
    <name type="scientific">Leptospira ellisii</name>
    <dbReference type="NCBI Taxonomy" id="2023197"/>
    <lineage>
        <taxon>Bacteria</taxon>
        <taxon>Pseudomonadati</taxon>
        <taxon>Spirochaetota</taxon>
        <taxon>Spirochaetia</taxon>
        <taxon>Leptospirales</taxon>
        <taxon>Leptospiraceae</taxon>
        <taxon>Leptospira</taxon>
    </lineage>
</organism>
<dbReference type="OrthoDB" id="9812105at2"/>
<dbReference type="Pfam" id="PF00881">
    <property type="entry name" value="Nitroreductase"/>
    <property type="match status" value="1"/>
</dbReference>
<reference evidence="6" key="1">
    <citation type="submission" date="2017-07" db="EMBL/GenBank/DDBJ databases">
        <title>Leptospira spp. isolated from tropical soils.</title>
        <authorList>
            <person name="Thibeaux R."/>
            <person name="Iraola G."/>
            <person name="Ferres I."/>
            <person name="Bierque E."/>
            <person name="Girault D."/>
            <person name="Soupe-Gilbert M.-E."/>
            <person name="Picardeau M."/>
            <person name="Goarant C."/>
        </authorList>
    </citation>
    <scope>NUCLEOTIDE SEQUENCE [LARGE SCALE GENOMIC DNA]</scope>
    <source>
        <strain evidence="6">ATI7-C-A5</strain>
    </source>
</reference>
<dbReference type="InterPro" id="IPR000415">
    <property type="entry name" value="Nitroreductase-like"/>
</dbReference>
<evidence type="ECO:0000256" key="2">
    <source>
        <dbReference type="ARBA" id="ARBA00022643"/>
    </source>
</evidence>
<comment type="caution">
    <text evidence="6">The sequence shown here is derived from an EMBL/GenBank/DDBJ whole genome shotgun (WGS) entry which is preliminary data.</text>
</comment>
<evidence type="ECO:0000256" key="3">
    <source>
        <dbReference type="ARBA" id="ARBA00023002"/>
    </source>
</evidence>
<sequence>MTSAQNDFVDIAGIATSVADAVRTRHSVRDFESKPVDGKILAELFSQALRAPSWKNSQPWKVHVVSGERKDKMARLLTERAKQGEPVPDTTWPSGFPSDAKRRMFDLGMKIYGVAGIERKDKDARDAFMLRNFEFFGAPTAVFITTEFELNFYIALDIGCFLNTVMLLARGYGLGSVPQAALSAFPETVRAELGLSESEKVVCGLSLGYPKADSNLNLFHTPREPVSDLVRFY</sequence>
<evidence type="ECO:0000313" key="5">
    <source>
        <dbReference type="EMBL" id="MDV6237190.1"/>
    </source>
</evidence>
<protein>
    <submittedName>
        <fullName evidence="6">Nitroreductase</fullName>
    </submittedName>
</protein>
<gene>
    <name evidence="5" type="ORF">CH379_016275</name>
    <name evidence="6" type="ORF">CH379_10205</name>
</gene>
<dbReference type="EMBL" id="NPEF01000090">
    <property type="protein sequence ID" value="PJZ92996.1"/>
    <property type="molecule type" value="Genomic_DNA"/>
</dbReference>
<dbReference type="EMBL" id="NPEF02000020">
    <property type="protein sequence ID" value="MDV6237190.1"/>
    <property type="molecule type" value="Genomic_DNA"/>
</dbReference>
<dbReference type="RefSeq" id="WP_100745951.1">
    <property type="nucleotide sequence ID" value="NZ_NPEF02000020.1"/>
</dbReference>
<dbReference type="AlphaFoldDB" id="A0A2N0B8Z2"/>
<dbReference type="SUPFAM" id="SSF55469">
    <property type="entry name" value="FMN-dependent nitroreductase-like"/>
    <property type="match status" value="1"/>
</dbReference>
<feature type="domain" description="Nitroreductase" evidence="4">
    <location>
        <begin position="22"/>
        <end position="209"/>
    </location>
</feature>
<reference evidence="5" key="3">
    <citation type="submission" date="2023-10" db="EMBL/GenBank/DDBJ databases">
        <authorList>
            <person name="Picardeau M."/>
            <person name="Thibeaux R."/>
        </authorList>
    </citation>
    <scope>NUCLEOTIDE SEQUENCE</scope>
    <source>
        <strain evidence="5">ATI7-C-A5</strain>
    </source>
</reference>
<keyword evidence="1" id="KW-0285">Flavoprotein</keyword>
<evidence type="ECO:0000313" key="7">
    <source>
        <dbReference type="Proteomes" id="UP000232122"/>
    </source>
</evidence>